<dbReference type="AlphaFoldDB" id="A0A4D6NLE7"/>
<sequence>MTYECGHPIFKLTFVSNIIPDVHIRFRKNMNQMSTSAVEEIEPDVDIHFEHFQRTIFINQQQPYLSTIQNNNEITMEYKCNTNIFVSNRKMGGDHNVGKENKDVGGETRQ</sequence>
<feature type="region of interest" description="Disordered" evidence="1">
    <location>
        <begin position="90"/>
        <end position="110"/>
    </location>
</feature>
<evidence type="ECO:0000256" key="1">
    <source>
        <dbReference type="SAM" id="MobiDB-lite"/>
    </source>
</evidence>
<organism evidence="2 3">
    <name type="scientific">Vigna unguiculata</name>
    <name type="common">Cowpea</name>
    <dbReference type="NCBI Taxonomy" id="3917"/>
    <lineage>
        <taxon>Eukaryota</taxon>
        <taxon>Viridiplantae</taxon>
        <taxon>Streptophyta</taxon>
        <taxon>Embryophyta</taxon>
        <taxon>Tracheophyta</taxon>
        <taxon>Spermatophyta</taxon>
        <taxon>Magnoliopsida</taxon>
        <taxon>eudicotyledons</taxon>
        <taxon>Gunneridae</taxon>
        <taxon>Pentapetalae</taxon>
        <taxon>rosids</taxon>
        <taxon>fabids</taxon>
        <taxon>Fabales</taxon>
        <taxon>Fabaceae</taxon>
        <taxon>Papilionoideae</taxon>
        <taxon>50 kb inversion clade</taxon>
        <taxon>NPAAA clade</taxon>
        <taxon>indigoferoid/millettioid clade</taxon>
        <taxon>Phaseoleae</taxon>
        <taxon>Vigna</taxon>
    </lineage>
</organism>
<evidence type="ECO:0000313" key="2">
    <source>
        <dbReference type="EMBL" id="QCE14620.1"/>
    </source>
</evidence>
<protein>
    <submittedName>
        <fullName evidence="2">Uncharacterized protein</fullName>
    </submittedName>
</protein>
<evidence type="ECO:0000313" key="3">
    <source>
        <dbReference type="Proteomes" id="UP000501690"/>
    </source>
</evidence>
<keyword evidence="3" id="KW-1185">Reference proteome</keyword>
<feature type="compositionally biased region" description="Basic and acidic residues" evidence="1">
    <location>
        <begin position="91"/>
        <end position="110"/>
    </location>
</feature>
<accession>A0A4D6NLE7</accession>
<reference evidence="2 3" key="1">
    <citation type="submission" date="2019-04" db="EMBL/GenBank/DDBJ databases">
        <title>An improved genome assembly and genetic linkage map for asparagus bean, Vigna unguiculata ssp. sesquipedialis.</title>
        <authorList>
            <person name="Xia Q."/>
            <person name="Zhang R."/>
            <person name="Dong Y."/>
        </authorList>
    </citation>
    <scope>NUCLEOTIDE SEQUENCE [LARGE SCALE GENOMIC DNA]</scope>
    <source>
        <tissue evidence="2">Leaf</tissue>
    </source>
</reference>
<gene>
    <name evidence="2" type="ORF">DEO72_LG11g1623</name>
</gene>
<name>A0A4D6NLE7_VIGUN</name>
<dbReference type="Proteomes" id="UP000501690">
    <property type="component" value="Linkage Group LG11"/>
</dbReference>
<dbReference type="EMBL" id="CP039355">
    <property type="protein sequence ID" value="QCE14620.1"/>
    <property type="molecule type" value="Genomic_DNA"/>
</dbReference>
<proteinExistence type="predicted"/>